<comment type="caution">
    <text evidence="1">The sequence shown here is derived from an EMBL/GenBank/DDBJ whole genome shotgun (WGS) entry which is preliminary data.</text>
</comment>
<organism evidence="1 2">
    <name type="scientific">Lacticaseibacillus sharpeae JCM 1186 = DSM 20505</name>
    <dbReference type="NCBI Taxonomy" id="1291052"/>
    <lineage>
        <taxon>Bacteria</taxon>
        <taxon>Bacillati</taxon>
        <taxon>Bacillota</taxon>
        <taxon>Bacilli</taxon>
        <taxon>Lactobacillales</taxon>
        <taxon>Lactobacillaceae</taxon>
        <taxon>Lacticaseibacillus</taxon>
    </lineage>
</organism>
<evidence type="ECO:0000313" key="2">
    <source>
        <dbReference type="Proteomes" id="UP000051679"/>
    </source>
</evidence>
<dbReference type="Proteomes" id="UP000051679">
    <property type="component" value="Unassembled WGS sequence"/>
</dbReference>
<dbReference type="AlphaFoldDB" id="A0A0R1ZIY5"/>
<accession>A0A0R1ZIY5</accession>
<dbReference type="PATRIC" id="fig|1291052.5.peg.1975"/>
<keyword evidence="2" id="KW-1185">Reference proteome</keyword>
<dbReference type="RefSeq" id="WP_056976041.1">
    <property type="nucleotide sequence ID" value="NZ_AYYO01000043.1"/>
</dbReference>
<dbReference type="EMBL" id="AYYO01000043">
    <property type="protein sequence ID" value="KRM54871.1"/>
    <property type="molecule type" value="Genomic_DNA"/>
</dbReference>
<protein>
    <submittedName>
        <fullName evidence="1">Uncharacterized protein</fullName>
    </submittedName>
</protein>
<reference evidence="1 2" key="1">
    <citation type="journal article" date="2015" name="Genome Announc.">
        <title>Expanding the biotechnology potential of lactobacilli through comparative genomics of 213 strains and associated genera.</title>
        <authorList>
            <person name="Sun Z."/>
            <person name="Harris H.M."/>
            <person name="McCann A."/>
            <person name="Guo C."/>
            <person name="Argimon S."/>
            <person name="Zhang W."/>
            <person name="Yang X."/>
            <person name="Jeffery I.B."/>
            <person name="Cooney J.C."/>
            <person name="Kagawa T.F."/>
            <person name="Liu W."/>
            <person name="Song Y."/>
            <person name="Salvetti E."/>
            <person name="Wrobel A."/>
            <person name="Rasinkangas P."/>
            <person name="Parkhill J."/>
            <person name="Rea M.C."/>
            <person name="O'Sullivan O."/>
            <person name="Ritari J."/>
            <person name="Douillard F.P."/>
            <person name="Paul Ross R."/>
            <person name="Yang R."/>
            <person name="Briner A.E."/>
            <person name="Felis G.E."/>
            <person name="de Vos W.M."/>
            <person name="Barrangou R."/>
            <person name="Klaenhammer T.R."/>
            <person name="Caufield P.W."/>
            <person name="Cui Y."/>
            <person name="Zhang H."/>
            <person name="O'Toole P.W."/>
        </authorList>
    </citation>
    <scope>NUCLEOTIDE SEQUENCE [LARGE SCALE GENOMIC DNA]</scope>
    <source>
        <strain evidence="1 2">DSM 20505</strain>
    </source>
</reference>
<gene>
    <name evidence="1" type="ORF">FC18_GL001913</name>
</gene>
<sequence length="411" mass="47118">MHSNINYIEQSVNAKNAQSRAREVLLASNDTIFTGCAADVLHAYAQSSEQNLVMWSQGVSQRDRDAELAAINEYGYDARWALVEEAVLTSWFKDGTIELRNLVKSIYGAVQTEATSDDHKQCNRTNQQVAYALGMDDVEFPALTKQERKVALMRFSLEMQRLGLVDNPEESMYERKRARLAPSADWLKRRLNVDWPSLLHTAGLKNAEEVAAAQVKHRMQELKRQETLRSELVVRSKINQGSGSKLKVMWPIPRKHFGTLAECEYCVLAPVKQHHYLIRKRGRCRYSVVFGPKTPLNVLLRAFKNEVIRLGRGKKKVTLTRYVAEHSVNAPSLALMQQVTMLSWTWLLRLVQLRKGRPLPQLVRLGVFRRYTVVRDEQSGVYVLKLKQLPVSATEREPEDTRTELDDRFLA</sequence>
<evidence type="ECO:0000313" key="1">
    <source>
        <dbReference type="EMBL" id="KRM54871.1"/>
    </source>
</evidence>
<proteinExistence type="predicted"/>
<name>A0A0R1ZIY5_9LACO</name>
<dbReference type="STRING" id="1291052.FC18_GL001913"/>